<keyword evidence="2" id="KW-1185">Reference proteome</keyword>
<dbReference type="STRING" id="1231623.Tasa_041_023"/>
<dbReference type="Proteomes" id="UP000032679">
    <property type="component" value="Unassembled WGS sequence"/>
</dbReference>
<evidence type="ECO:0000313" key="1">
    <source>
        <dbReference type="EMBL" id="GAN55228.1"/>
    </source>
</evidence>
<protein>
    <recommendedName>
        <fullName evidence="3">HTH cro/C1-type domain-containing protein</fullName>
    </recommendedName>
</protein>
<gene>
    <name evidence="1" type="ORF">Tasa_041_023</name>
</gene>
<dbReference type="EMBL" id="BALE01000041">
    <property type="protein sequence ID" value="GAN55228.1"/>
    <property type="molecule type" value="Genomic_DNA"/>
</dbReference>
<reference evidence="1 2" key="1">
    <citation type="submission" date="2012-10" db="EMBL/GenBank/DDBJ databases">
        <title>Genome sequencing of Tanticharoenia sakaeratensis NBRC 103193.</title>
        <authorList>
            <person name="Azuma Y."/>
            <person name="Hadano H."/>
            <person name="Hirakawa H."/>
            <person name="Matsushita K."/>
        </authorList>
    </citation>
    <scope>NUCLEOTIDE SEQUENCE [LARGE SCALE GENOMIC DNA]</scope>
    <source>
        <strain evidence="1 2">NBRC 103193</strain>
    </source>
</reference>
<evidence type="ECO:0008006" key="3">
    <source>
        <dbReference type="Google" id="ProtNLM"/>
    </source>
</evidence>
<organism evidence="1 2">
    <name type="scientific">Tanticharoenia sakaeratensis NBRC 103193</name>
    <dbReference type="NCBI Taxonomy" id="1231623"/>
    <lineage>
        <taxon>Bacteria</taxon>
        <taxon>Pseudomonadati</taxon>
        <taxon>Pseudomonadota</taxon>
        <taxon>Alphaproteobacteria</taxon>
        <taxon>Acetobacterales</taxon>
        <taxon>Acetobacteraceae</taxon>
        <taxon>Tanticharoenia</taxon>
    </lineage>
</organism>
<proteinExistence type="predicted"/>
<dbReference type="AlphaFoldDB" id="A0A0D6MPK1"/>
<comment type="caution">
    <text evidence="1">The sequence shown here is derived from an EMBL/GenBank/DDBJ whole genome shotgun (WGS) entry which is preliminary data.</text>
</comment>
<accession>A0A0D6MPK1</accession>
<sequence length="91" mass="9815">MSAVAISSARDRLLDAIKREFMPLRFASEMLARASEKTPRAAQNWLAGKNAPDAEALINLMAACNSIADEVNALVAERKAARERQACPGSD</sequence>
<name>A0A0D6MPK1_9PROT</name>
<evidence type="ECO:0000313" key="2">
    <source>
        <dbReference type="Proteomes" id="UP000032679"/>
    </source>
</evidence>